<gene>
    <name evidence="1" type="ORF">PCOR1329_LOCUS38558</name>
</gene>
<accession>A0ABN9TFR0</accession>
<protein>
    <submittedName>
        <fullName evidence="1">Uncharacterized protein</fullName>
    </submittedName>
</protein>
<comment type="caution">
    <text evidence="1">The sequence shown here is derived from an EMBL/GenBank/DDBJ whole genome shotgun (WGS) entry which is preliminary data.</text>
</comment>
<evidence type="ECO:0000313" key="2">
    <source>
        <dbReference type="Proteomes" id="UP001189429"/>
    </source>
</evidence>
<dbReference type="EMBL" id="CAUYUJ010014667">
    <property type="protein sequence ID" value="CAK0844476.1"/>
    <property type="molecule type" value="Genomic_DNA"/>
</dbReference>
<dbReference type="Proteomes" id="UP001189429">
    <property type="component" value="Unassembled WGS sequence"/>
</dbReference>
<organism evidence="1 2">
    <name type="scientific">Prorocentrum cordatum</name>
    <dbReference type="NCBI Taxonomy" id="2364126"/>
    <lineage>
        <taxon>Eukaryota</taxon>
        <taxon>Sar</taxon>
        <taxon>Alveolata</taxon>
        <taxon>Dinophyceae</taxon>
        <taxon>Prorocentrales</taxon>
        <taxon>Prorocentraceae</taxon>
        <taxon>Prorocentrum</taxon>
    </lineage>
</organism>
<reference evidence="1" key="1">
    <citation type="submission" date="2023-10" db="EMBL/GenBank/DDBJ databases">
        <authorList>
            <person name="Chen Y."/>
            <person name="Shah S."/>
            <person name="Dougan E. K."/>
            <person name="Thang M."/>
            <person name="Chan C."/>
        </authorList>
    </citation>
    <scope>NUCLEOTIDE SEQUENCE [LARGE SCALE GENOMIC DNA]</scope>
</reference>
<dbReference type="Gene3D" id="3.40.50.720">
    <property type="entry name" value="NAD(P)-binding Rossmann-like Domain"/>
    <property type="match status" value="1"/>
</dbReference>
<evidence type="ECO:0000313" key="1">
    <source>
        <dbReference type="EMBL" id="CAK0844476.1"/>
    </source>
</evidence>
<keyword evidence="2" id="KW-1185">Reference proteome</keyword>
<proteinExistence type="predicted"/>
<name>A0ABN9TFR0_9DINO</name>
<dbReference type="SUPFAM" id="SSF51735">
    <property type="entry name" value="NAD(P)-binding Rossmann-fold domains"/>
    <property type="match status" value="1"/>
</dbReference>
<sequence>MAAASGPPSASRAVVLCVGTGNIGAALVAQLRARGDVEVLECSRSSAALVLDLESPASLAALRERLPHGVDHVAVTAGASTFGPLESFDSAEKWERNLATKLGAVSSFVLRLVHGDGAPCLLRDGGSITITTGQSARTVNRMWPGLAVNNAGLDMFVRCVGWICRVGFG</sequence>
<dbReference type="InterPro" id="IPR036291">
    <property type="entry name" value="NAD(P)-bd_dom_sf"/>
</dbReference>